<evidence type="ECO:0000259" key="28">
    <source>
        <dbReference type="PROSITE" id="PS50089"/>
    </source>
</evidence>
<dbReference type="InterPro" id="IPR001841">
    <property type="entry name" value="Znf_RING"/>
</dbReference>
<keyword evidence="10" id="KW-0479">Metal-binding</keyword>
<evidence type="ECO:0000256" key="17">
    <source>
        <dbReference type="ARBA" id="ARBA00023274"/>
    </source>
</evidence>
<keyword evidence="31" id="KW-1185">Reference proteome</keyword>
<dbReference type="PROSITE" id="PS50119">
    <property type="entry name" value="ZF_BBOX"/>
    <property type="match status" value="1"/>
</dbReference>
<evidence type="ECO:0000256" key="22">
    <source>
        <dbReference type="ARBA" id="ARBA00077845"/>
    </source>
</evidence>
<evidence type="ECO:0000256" key="27">
    <source>
        <dbReference type="SAM" id="Coils"/>
    </source>
</evidence>
<dbReference type="CDD" id="cd16596">
    <property type="entry name" value="RING-HC_TRIM21_C-IV"/>
    <property type="match status" value="1"/>
</dbReference>
<gene>
    <name evidence="32" type="primary">Trim21</name>
</gene>
<evidence type="ECO:0000256" key="20">
    <source>
        <dbReference type="ARBA" id="ARBA00072866"/>
    </source>
</evidence>
<keyword evidence="19" id="KW-0968">Cytoplasmic vesicle</keyword>
<dbReference type="InterPro" id="IPR017907">
    <property type="entry name" value="Znf_RING_CS"/>
</dbReference>
<evidence type="ECO:0000256" key="24">
    <source>
        <dbReference type="ARBA" id="ARBA00081331"/>
    </source>
</evidence>
<dbReference type="Pfam" id="PF00097">
    <property type="entry name" value="zf-C3HC4"/>
    <property type="match status" value="1"/>
</dbReference>
<evidence type="ECO:0000256" key="10">
    <source>
        <dbReference type="ARBA" id="ARBA00022723"/>
    </source>
</evidence>
<evidence type="ECO:0000256" key="7">
    <source>
        <dbReference type="ARBA" id="ARBA00012483"/>
    </source>
</evidence>
<dbReference type="InterPro" id="IPR003877">
    <property type="entry name" value="SPRY_dom"/>
</dbReference>
<dbReference type="FunFam" id="3.30.40.10:FF:000144">
    <property type="entry name" value="Tripartite motif-containing 5 (Predicted)"/>
    <property type="match status" value="1"/>
</dbReference>
<dbReference type="GO" id="GO:0003677">
    <property type="term" value="F:DNA binding"/>
    <property type="evidence" value="ECO:0007669"/>
    <property type="project" value="UniProtKB-KW"/>
</dbReference>
<dbReference type="PRINTS" id="PR01407">
    <property type="entry name" value="BUTYPHLNCDUF"/>
</dbReference>
<evidence type="ECO:0000259" key="30">
    <source>
        <dbReference type="PROSITE" id="PS50188"/>
    </source>
</evidence>
<dbReference type="GO" id="GO:0003723">
    <property type="term" value="F:RNA binding"/>
    <property type="evidence" value="ECO:0007669"/>
    <property type="project" value="UniProtKB-KW"/>
</dbReference>
<evidence type="ECO:0000256" key="15">
    <source>
        <dbReference type="ARBA" id="ARBA00023054"/>
    </source>
</evidence>
<dbReference type="GO" id="GO:0061630">
    <property type="term" value="F:ubiquitin protein ligase activity"/>
    <property type="evidence" value="ECO:0007669"/>
    <property type="project" value="UniProtKB-EC"/>
</dbReference>
<dbReference type="CDD" id="cd19772">
    <property type="entry name" value="Bbox2_TRIM21_C-IV"/>
    <property type="match status" value="1"/>
</dbReference>
<dbReference type="PROSITE" id="PS50188">
    <property type="entry name" value="B302_SPRY"/>
    <property type="match status" value="1"/>
</dbReference>
<dbReference type="InterPro" id="IPR035831">
    <property type="entry name" value="PRY/SPRY_TRIM21"/>
</dbReference>
<keyword evidence="8" id="KW-0963">Cytoplasm</keyword>
<evidence type="ECO:0000256" key="12">
    <source>
        <dbReference type="ARBA" id="ARBA00022786"/>
    </source>
</evidence>
<dbReference type="KEGG" id="mcal:110298368"/>
<evidence type="ECO:0000256" key="9">
    <source>
        <dbReference type="ARBA" id="ARBA00022679"/>
    </source>
</evidence>
<evidence type="ECO:0000256" key="25">
    <source>
        <dbReference type="ARBA" id="ARBA00083069"/>
    </source>
</evidence>
<dbReference type="RefSeq" id="XP_021023227.1">
    <property type="nucleotide sequence ID" value="XM_021167568.1"/>
</dbReference>
<dbReference type="Proteomes" id="UP000515126">
    <property type="component" value="Chromosome 7"/>
</dbReference>
<dbReference type="SUPFAM" id="SSF49899">
    <property type="entry name" value="Concanavalin A-like lectins/glucanases"/>
    <property type="match status" value="1"/>
</dbReference>
<evidence type="ECO:0000256" key="2">
    <source>
        <dbReference type="ARBA" id="ARBA00004201"/>
    </source>
</evidence>
<dbReference type="SUPFAM" id="SSF57850">
    <property type="entry name" value="RING/U-box"/>
    <property type="match status" value="1"/>
</dbReference>
<dbReference type="InterPro" id="IPR000315">
    <property type="entry name" value="Znf_B-box"/>
</dbReference>
<dbReference type="PROSITE" id="PS00518">
    <property type="entry name" value="ZF_RING_1"/>
    <property type="match status" value="1"/>
</dbReference>
<keyword evidence="15 27" id="KW-0175">Coiled coil</keyword>
<dbReference type="Gene3D" id="3.30.160.60">
    <property type="entry name" value="Classic Zinc Finger"/>
    <property type="match status" value="1"/>
</dbReference>
<dbReference type="GO" id="GO:1990904">
    <property type="term" value="C:ribonucleoprotein complex"/>
    <property type="evidence" value="ECO:0007669"/>
    <property type="project" value="UniProtKB-KW"/>
</dbReference>
<feature type="domain" description="RING-type" evidence="28">
    <location>
        <begin position="20"/>
        <end position="59"/>
    </location>
</feature>
<evidence type="ECO:0000256" key="1">
    <source>
        <dbReference type="ARBA" id="ARBA00000900"/>
    </source>
</evidence>
<dbReference type="CTD" id="6737"/>
<dbReference type="InterPro" id="IPR003879">
    <property type="entry name" value="Butyrophylin_SPRY"/>
</dbReference>
<dbReference type="Pfam" id="PF00622">
    <property type="entry name" value="SPRY"/>
    <property type="match status" value="1"/>
</dbReference>
<dbReference type="InterPro" id="IPR013320">
    <property type="entry name" value="ConA-like_dom_sf"/>
</dbReference>
<dbReference type="SUPFAM" id="SSF57845">
    <property type="entry name" value="B-box zinc-binding domain"/>
    <property type="match status" value="1"/>
</dbReference>
<evidence type="ECO:0000256" key="6">
    <source>
        <dbReference type="ARBA" id="ARBA00008518"/>
    </source>
</evidence>
<dbReference type="CDD" id="cd12900">
    <property type="entry name" value="SPRY_PRY_TRIM21"/>
    <property type="match status" value="1"/>
</dbReference>
<evidence type="ECO:0000313" key="31">
    <source>
        <dbReference type="Proteomes" id="UP000515126"/>
    </source>
</evidence>
<dbReference type="Gene3D" id="3.30.40.10">
    <property type="entry name" value="Zinc/RING finger domain, C3HC4 (zinc finger)"/>
    <property type="match status" value="1"/>
</dbReference>
<organism evidence="31 32">
    <name type="scientific">Mus caroli</name>
    <name type="common">Ryukyu mouse</name>
    <name type="synonym">Ricefield mouse</name>
    <dbReference type="NCBI Taxonomy" id="10089"/>
    <lineage>
        <taxon>Eukaryota</taxon>
        <taxon>Metazoa</taxon>
        <taxon>Chordata</taxon>
        <taxon>Craniata</taxon>
        <taxon>Vertebrata</taxon>
        <taxon>Euteleostomi</taxon>
        <taxon>Mammalia</taxon>
        <taxon>Eutheria</taxon>
        <taxon>Euarchontoglires</taxon>
        <taxon>Glires</taxon>
        <taxon>Rodentia</taxon>
        <taxon>Myomorpha</taxon>
        <taxon>Muroidea</taxon>
        <taxon>Muridae</taxon>
        <taxon>Murinae</taxon>
        <taxon>Mus</taxon>
        <taxon>Mus</taxon>
    </lineage>
</organism>
<dbReference type="GO" id="GO:0008270">
    <property type="term" value="F:zinc ion binding"/>
    <property type="evidence" value="ECO:0007669"/>
    <property type="project" value="UniProtKB-KW"/>
</dbReference>
<dbReference type="InterPro" id="IPR006574">
    <property type="entry name" value="PRY"/>
</dbReference>
<evidence type="ECO:0000256" key="14">
    <source>
        <dbReference type="ARBA" id="ARBA00022884"/>
    </source>
</evidence>
<evidence type="ECO:0000256" key="26">
    <source>
        <dbReference type="PROSITE-ProRule" id="PRU00024"/>
    </source>
</evidence>
<dbReference type="InterPro" id="IPR050143">
    <property type="entry name" value="TRIM/RBCC"/>
</dbReference>
<dbReference type="GO" id="GO:0031410">
    <property type="term" value="C:cytoplasmic vesicle"/>
    <property type="evidence" value="ECO:0007669"/>
    <property type="project" value="UniProtKB-KW"/>
</dbReference>
<evidence type="ECO:0000256" key="13">
    <source>
        <dbReference type="ARBA" id="ARBA00022833"/>
    </source>
</evidence>
<dbReference type="FunFam" id="2.60.120.920:FF:000004">
    <property type="entry name" value="Butyrophilin subfamily 1 member A1"/>
    <property type="match status" value="1"/>
</dbReference>
<dbReference type="PANTHER" id="PTHR24103">
    <property type="entry name" value="E3 UBIQUITIN-PROTEIN LIGASE TRIM"/>
    <property type="match status" value="1"/>
</dbReference>
<dbReference type="AlphaFoldDB" id="A0A6P5Q3D1"/>
<dbReference type="PROSITE" id="PS50089">
    <property type="entry name" value="ZF_RING_2"/>
    <property type="match status" value="1"/>
</dbReference>
<dbReference type="InterPro" id="IPR013083">
    <property type="entry name" value="Znf_RING/FYVE/PHD"/>
</dbReference>
<dbReference type="EC" id="2.3.2.27" evidence="7"/>
<keyword evidence="18" id="KW-0131">Cell cycle</keyword>
<dbReference type="SMART" id="SM00336">
    <property type="entry name" value="BBOX"/>
    <property type="match status" value="1"/>
</dbReference>
<evidence type="ECO:0000256" key="18">
    <source>
        <dbReference type="ARBA" id="ARBA00023306"/>
    </source>
</evidence>
<comment type="similarity">
    <text evidence="6">Belongs to the TRIM/RBCC family.</text>
</comment>
<proteinExistence type="inferred from homology"/>
<dbReference type="Pfam" id="PF13765">
    <property type="entry name" value="PRY"/>
    <property type="match status" value="1"/>
</dbReference>
<dbReference type="InterPro" id="IPR001870">
    <property type="entry name" value="B30.2/SPRY"/>
</dbReference>
<dbReference type="SMART" id="SM00184">
    <property type="entry name" value="RING"/>
    <property type="match status" value="1"/>
</dbReference>
<dbReference type="Gene3D" id="2.60.120.920">
    <property type="match status" value="1"/>
</dbReference>
<comment type="pathway">
    <text evidence="5">Protein modification; protein ubiquitination.</text>
</comment>
<dbReference type="InterPro" id="IPR043136">
    <property type="entry name" value="B30.2/SPRY_sf"/>
</dbReference>
<evidence type="ECO:0000256" key="23">
    <source>
        <dbReference type="ARBA" id="ARBA00078316"/>
    </source>
</evidence>
<dbReference type="PRINTS" id="PR01406">
    <property type="entry name" value="BBOXZNFINGER"/>
</dbReference>
<protein>
    <recommendedName>
        <fullName evidence="20">E3 ubiquitin-protein ligase TRIM21</fullName>
        <ecNumber evidence="7">2.3.2.27</ecNumber>
    </recommendedName>
    <alternativeName>
        <fullName evidence="22">52 kDa Ro protein</fullName>
    </alternativeName>
    <alternativeName>
        <fullName evidence="23">52 kDa ribonucleoprotein autoantigen Ro/SS-A</fullName>
    </alternativeName>
    <alternativeName>
        <fullName evidence="25">Ro(SS-A)</fullName>
    </alternativeName>
    <alternativeName>
        <fullName evidence="24">Sjoegren syndrome type A antigen</fullName>
    </alternativeName>
    <alternativeName>
        <fullName evidence="21">Tripartite motif-containing protein 21</fullName>
    </alternativeName>
</protein>
<dbReference type="GO" id="GO:0005776">
    <property type="term" value="C:autophagosome"/>
    <property type="evidence" value="ECO:0007669"/>
    <property type="project" value="UniProtKB-SubCell"/>
</dbReference>
<evidence type="ECO:0000313" key="32">
    <source>
        <dbReference type="RefSeq" id="XP_021023227.1"/>
    </source>
</evidence>
<name>A0A6P5Q3D1_MUSCR</name>
<dbReference type="InterPro" id="IPR020457">
    <property type="entry name" value="Znf_B-box_chordata"/>
</dbReference>
<evidence type="ECO:0000256" key="4">
    <source>
        <dbReference type="ARBA" id="ARBA00004419"/>
    </source>
</evidence>
<keyword evidence="12" id="KW-0833">Ubl conjugation pathway</keyword>
<dbReference type="InterPro" id="IPR018957">
    <property type="entry name" value="Znf_C3HC4_RING-type"/>
</dbReference>
<dbReference type="SMART" id="SM00449">
    <property type="entry name" value="SPRY"/>
    <property type="match status" value="1"/>
</dbReference>
<evidence type="ECO:0000256" key="5">
    <source>
        <dbReference type="ARBA" id="ARBA00004906"/>
    </source>
</evidence>
<dbReference type="SMART" id="SM00589">
    <property type="entry name" value="PRY"/>
    <property type="match status" value="1"/>
</dbReference>
<feature type="coiled-coil region" evidence="27">
    <location>
        <begin position="194"/>
        <end position="246"/>
    </location>
</feature>
<evidence type="ECO:0000256" key="16">
    <source>
        <dbReference type="ARBA" id="ARBA00023125"/>
    </source>
</evidence>
<keyword evidence="9" id="KW-0808">Transferase</keyword>
<accession>A0A6P5Q3D1</accession>
<keyword evidence="17" id="KW-0687">Ribonucleoprotein</keyword>
<comment type="catalytic activity">
    <reaction evidence="1">
        <text>S-ubiquitinyl-[E2 ubiquitin-conjugating enzyme]-L-cysteine + [acceptor protein]-L-lysine = [E2 ubiquitin-conjugating enzyme]-L-cysteine + N(6)-ubiquitinyl-[acceptor protein]-L-lysine.</text>
        <dbReference type="EC" id="2.3.2.27"/>
    </reaction>
</comment>
<evidence type="ECO:0000259" key="29">
    <source>
        <dbReference type="PROSITE" id="PS50119"/>
    </source>
</evidence>
<keyword evidence="14" id="KW-0694">RNA-binding</keyword>
<evidence type="ECO:0000256" key="21">
    <source>
        <dbReference type="ARBA" id="ARBA00076800"/>
    </source>
</evidence>
<comment type="subcellular location">
    <subcellularLocation>
        <location evidence="2">Cytoplasm</location>
        <location evidence="2">P-body</location>
    </subcellularLocation>
    <subcellularLocation>
        <location evidence="3">Cytoplasm</location>
        <location evidence="3">Stress granule</location>
    </subcellularLocation>
    <subcellularLocation>
        <location evidence="4">Cytoplasmic vesicle</location>
        <location evidence="4">Autophagosome</location>
    </subcellularLocation>
</comment>
<feature type="domain" description="B30.2/SPRY" evidence="30">
    <location>
        <begin position="273"/>
        <end position="470"/>
    </location>
</feature>
<evidence type="ECO:0000256" key="3">
    <source>
        <dbReference type="ARBA" id="ARBA00004210"/>
    </source>
</evidence>
<keyword evidence="16" id="KW-0238">DNA-binding</keyword>
<feature type="domain" description="B box-type" evidence="29">
    <location>
        <begin position="91"/>
        <end position="132"/>
    </location>
</feature>
<sequence>MSPSTNSKMSLEKMWEEVTCCICLDPMVEPMSIECGHCFCKECISEVGKNGGSSCPECRQQFLLRNLRPNRHIANMVENLKQIAQNTKKGTQETHCMEHGEKLHLFCEEDGQALCWVCAQSGKHRDHTRVPIEEAAKVYQEKIHVTLEKLRKGKELAEKMEMNLAMQRTDWKRNIDTQKSRIHAEFALQNSLLAQEEQRQLQRLEKDQREYLRLLGKKEAELAEKNQALQELISELERRIRGSELELLQEVRIILERSGSWNLDTLDIDAPDLTSPCRVPGRKKMLRTCWVHITLDRNTANSWLIISKDRRQVRMGDTHQNVSDNEKRFNNYPMVLGAQRFSSGKMYWEVDVTQKEAWDLGVCRDSVQRKGQFSLSPENGFWTIWLWQDSYEAGTSPQTTLHIQVPPCQIGIFVDYEAGVVSFYNITDHGSLIYTFSECVFAGPLRPFFNVGFNYDGGNAAPLKLCPLKM</sequence>
<keyword evidence="11 26" id="KW-0863">Zinc-finger</keyword>
<evidence type="ECO:0000256" key="11">
    <source>
        <dbReference type="ARBA" id="ARBA00022771"/>
    </source>
</evidence>
<evidence type="ECO:0000256" key="19">
    <source>
        <dbReference type="ARBA" id="ARBA00023329"/>
    </source>
</evidence>
<dbReference type="Pfam" id="PF00643">
    <property type="entry name" value="zf-B_box"/>
    <property type="match status" value="1"/>
</dbReference>
<reference evidence="32" key="1">
    <citation type="submission" date="2025-08" db="UniProtKB">
        <authorList>
            <consortium name="RefSeq"/>
        </authorList>
    </citation>
    <scope>IDENTIFICATION</scope>
</reference>
<keyword evidence="13" id="KW-0862">Zinc</keyword>
<evidence type="ECO:0000256" key="8">
    <source>
        <dbReference type="ARBA" id="ARBA00022490"/>
    </source>
</evidence>
<dbReference type="GO" id="GO:0010494">
    <property type="term" value="C:cytoplasmic stress granule"/>
    <property type="evidence" value="ECO:0007669"/>
    <property type="project" value="UniProtKB-SubCell"/>
</dbReference>
<dbReference type="GO" id="GO:0000932">
    <property type="term" value="C:P-body"/>
    <property type="evidence" value="ECO:0007669"/>
    <property type="project" value="UniProtKB-SubCell"/>
</dbReference>
<dbReference type="GeneID" id="110298368"/>